<dbReference type="FunFam" id="3.40.50.300:FF:002125">
    <property type="entry name" value="ATP-dependent helicase HrpB"/>
    <property type="match status" value="1"/>
</dbReference>
<dbReference type="GO" id="GO:0004386">
    <property type="term" value="F:helicase activity"/>
    <property type="evidence" value="ECO:0007669"/>
    <property type="project" value="UniProtKB-KW"/>
</dbReference>
<dbReference type="GO" id="GO:0005524">
    <property type="term" value="F:ATP binding"/>
    <property type="evidence" value="ECO:0007669"/>
    <property type="project" value="UniProtKB-KW"/>
</dbReference>
<dbReference type="Pfam" id="PF08482">
    <property type="entry name" value="HrpB_C"/>
    <property type="match status" value="1"/>
</dbReference>
<dbReference type="EMBL" id="JXMS01000001">
    <property type="protein sequence ID" value="OBQ57539.1"/>
    <property type="molecule type" value="Genomic_DNA"/>
</dbReference>
<comment type="caution">
    <text evidence="8">The sequence shown here is derived from an EMBL/GenBank/DDBJ whole genome shotgun (WGS) entry which is preliminary data.</text>
</comment>
<dbReference type="InterPro" id="IPR049614">
    <property type="entry name" value="HrpB_DEXH"/>
</dbReference>
<dbReference type="GO" id="GO:0003676">
    <property type="term" value="F:nucleic acid binding"/>
    <property type="evidence" value="ECO:0007669"/>
    <property type="project" value="InterPro"/>
</dbReference>
<evidence type="ECO:0008006" key="10">
    <source>
        <dbReference type="Google" id="ProtNLM"/>
    </source>
</evidence>
<dbReference type="InterPro" id="IPR014001">
    <property type="entry name" value="Helicase_ATP-bd"/>
</dbReference>
<dbReference type="InterPro" id="IPR027417">
    <property type="entry name" value="P-loop_NTPase"/>
</dbReference>
<protein>
    <recommendedName>
        <fullName evidence="10">ATP-dependent helicase</fullName>
    </recommendedName>
</protein>
<dbReference type="InterPro" id="IPR001650">
    <property type="entry name" value="Helicase_C-like"/>
</dbReference>
<dbReference type="CDD" id="cd18791">
    <property type="entry name" value="SF2_C_RHA"/>
    <property type="match status" value="1"/>
</dbReference>
<dbReference type="Pfam" id="PF00270">
    <property type="entry name" value="DEAD"/>
    <property type="match status" value="1"/>
</dbReference>
<dbReference type="PROSITE" id="PS51194">
    <property type="entry name" value="HELICASE_CTER"/>
    <property type="match status" value="1"/>
</dbReference>
<dbReference type="Pfam" id="PF00271">
    <property type="entry name" value="Helicase_C"/>
    <property type="match status" value="1"/>
</dbReference>
<accession>A0A1B7XPU6</accession>
<dbReference type="Proteomes" id="UP000091979">
    <property type="component" value="Unassembled WGS sequence"/>
</dbReference>
<dbReference type="SMART" id="SM00487">
    <property type="entry name" value="DEXDc"/>
    <property type="match status" value="1"/>
</dbReference>
<dbReference type="InterPro" id="IPR013689">
    <property type="entry name" value="RNA_helicase_ATP-dep_HrpB_C"/>
</dbReference>
<evidence type="ECO:0000313" key="9">
    <source>
        <dbReference type="Proteomes" id="UP000091979"/>
    </source>
</evidence>
<feature type="domain" description="Helicase ATP-binding" evidence="6">
    <location>
        <begin position="22"/>
        <end position="186"/>
    </location>
</feature>
<dbReference type="PROSITE" id="PS51192">
    <property type="entry name" value="HELICASE_ATP_BIND_1"/>
    <property type="match status" value="1"/>
</dbReference>
<evidence type="ECO:0000256" key="5">
    <source>
        <dbReference type="SAM" id="MobiDB-lite"/>
    </source>
</evidence>
<name>A0A1B7XPU6_9BACT</name>
<dbReference type="CDD" id="cd17990">
    <property type="entry name" value="DEXHc_HrpB"/>
    <property type="match status" value="1"/>
</dbReference>
<dbReference type="GO" id="GO:0016787">
    <property type="term" value="F:hydrolase activity"/>
    <property type="evidence" value="ECO:0007669"/>
    <property type="project" value="UniProtKB-KW"/>
</dbReference>
<proteinExistence type="predicted"/>
<gene>
    <name evidence="8" type="ORF">SP90_00375</name>
</gene>
<dbReference type="NCBIfam" id="TIGR01970">
    <property type="entry name" value="DEAH_box_HrpB"/>
    <property type="match status" value="1"/>
</dbReference>
<dbReference type="SUPFAM" id="SSF52540">
    <property type="entry name" value="P-loop containing nucleoside triphosphate hydrolases"/>
    <property type="match status" value="1"/>
</dbReference>
<dbReference type="InterPro" id="IPR048333">
    <property type="entry name" value="HA2_WH"/>
</dbReference>
<keyword evidence="1" id="KW-0547">Nucleotide-binding</keyword>
<evidence type="ECO:0000256" key="1">
    <source>
        <dbReference type="ARBA" id="ARBA00022741"/>
    </source>
</evidence>
<dbReference type="InterPro" id="IPR007502">
    <property type="entry name" value="Helicase-assoc_dom"/>
</dbReference>
<organism evidence="8 9">
    <name type="scientific">Halodesulfovibrio spirochaetisodalis</name>
    <dbReference type="NCBI Taxonomy" id="1560234"/>
    <lineage>
        <taxon>Bacteria</taxon>
        <taxon>Pseudomonadati</taxon>
        <taxon>Thermodesulfobacteriota</taxon>
        <taxon>Desulfovibrionia</taxon>
        <taxon>Desulfovibrionales</taxon>
        <taxon>Desulfovibrionaceae</taxon>
        <taxon>Halodesulfovibrio</taxon>
    </lineage>
</organism>
<evidence type="ECO:0000259" key="7">
    <source>
        <dbReference type="PROSITE" id="PS51194"/>
    </source>
</evidence>
<dbReference type="SMART" id="SM00847">
    <property type="entry name" value="HA2"/>
    <property type="match status" value="1"/>
</dbReference>
<dbReference type="Pfam" id="PF04408">
    <property type="entry name" value="WHD_HA2"/>
    <property type="match status" value="1"/>
</dbReference>
<dbReference type="InterPro" id="IPR010225">
    <property type="entry name" value="HrpB"/>
</dbReference>
<dbReference type="RefSeq" id="WP_066851434.1">
    <property type="nucleotide sequence ID" value="NZ_JXMS01000001.1"/>
</dbReference>
<dbReference type="Gene3D" id="3.40.50.300">
    <property type="entry name" value="P-loop containing nucleotide triphosphate hydrolases"/>
    <property type="match status" value="2"/>
</dbReference>
<sequence>MHTNFFDTFPALPIDTTLPELVSVLTKSPNCVLHAPPGAGKTTRVPLALIKNFAQDEKKIIMLEPRRLAARTAAARLAATLGEQVGKTIGYRIKNDTKISAQTKVEVVTEGVLTRIMQNDPELSAYSCIIFDEFHERSLHADLGLALALEIQEALRDDLRILVMSATLDTQEIATLLNNSPIVSSEGKSYPVTINHIPLPQALAARTDQNIPALLNHMVKTIHHALAHDEGSILAFLPGAGEINKVADMLSSALPPHVDVAPLYGNLPQKQQDAAILPAPAGRRKIVLATSIAETSLTIEGIRIVIDSGLSRSSRFSPATGMNRLITEPVSLAAATQRTGRAGRTESGICYRLWSQTQENSFRAFASPEIKEADLAPLALELAQWGAYGEEGAHALAWLDTPPTSAYTQALTLLHQLGALNADLSITDHGKAVAALPLHPRLAHMVLTAQKNGYGHTACTLAAVLSERSLGTDLRHAVEQATANPALKKATQHLCKRQNISTTEPIHTSKVGACLALAYPDRIGKLRENSRTDYKLSNGRKAQLPEDSPLAASPFIVAAELNDAHATSRIWRCAPIDIDDIYTLFQTDIHEHDIVTWDEKTASVSTIRTEQLGELVLTQQPSDSASDEQIQEALFTGIRKLGITTLPWTKEALRLRERLAFMHKHSHLFTKEDSPIWPDISDKALLASLTTWLAPYTTGMRKAADLRKLNLESILLASLEWTQQQTLQQQAPTHFTVPSGSSIRIDYSDPATPTLPVKLQEMFGATQTPTIAEGKLPLTIHLLSPANRPLQVTRDLISFWQNGYPSVRAEMRGRYPKHPWPENPLTAEPTRKTKRALRKE</sequence>
<evidence type="ECO:0000256" key="2">
    <source>
        <dbReference type="ARBA" id="ARBA00022801"/>
    </source>
</evidence>
<evidence type="ECO:0000313" key="8">
    <source>
        <dbReference type="EMBL" id="OBQ57539.1"/>
    </source>
</evidence>
<evidence type="ECO:0000259" key="6">
    <source>
        <dbReference type="PROSITE" id="PS51192"/>
    </source>
</evidence>
<feature type="region of interest" description="Disordered" evidence="5">
    <location>
        <begin position="815"/>
        <end position="840"/>
    </location>
</feature>
<dbReference type="OrthoDB" id="9805617at2"/>
<dbReference type="PATRIC" id="fig|1560234.3.peg.81"/>
<keyword evidence="4" id="KW-0067">ATP-binding</keyword>
<evidence type="ECO:0000256" key="3">
    <source>
        <dbReference type="ARBA" id="ARBA00022806"/>
    </source>
</evidence>
<dbReference type="SMART" id="SM00490">
    <property type="entry name" value="HELICc"/>
    <property type="match status" value="1"/>
</dbReference>
<dbReference type="InterPro" id="IPR011545">
    <property type="entry name" value="DEAD/DEAH_box_helicase_dom"/>
</dbReference>
<dbReference type="PANTHER" id="PTHR43519:SF1">
    <property type="entry name" value="ATP-DEPENDENT RNA HELICASE HRPB"/>
    <property type="match status" value="1"/>
</dbReference>
<dbReference type="Gene3D" id="1.20.120.1080">
    <property type="match status" value="1"/>
</dbReference>
<dbReference type="PANTHER" id="PTHR43519">
    <property type="entry name" value="ATP-DEPENDENT RNA HELICASE HRPB"/>
    <property type="match status" value="1"/>
</dbReference>
<keyword evidence="9" id="KW-1185">Reference proteome</keyword>
<keyword evidence="3" id="KW-0347">Helicase</keyword>
<feature type="domain" description="Helicase C-terminal" evidence="7">
    <location>
        <begin position="214"/>
        <end position="386"/>
    </location>
</feature>
<evidence type="ECO:0000256" key="4">
    <source>
        <dbReference type="ARBA" id="ARBA00022840"/>
    </source>
</evidence>
<reference evidence="8 9" key="1">
    <citation type="submission" date="2015-01" db="EMBL/GenBank/DDBJ databases">
        <title>Desulfovibrio sp. JC271 draft genome sequence.</title>
        <authorList>
            <person name="Shivani Y."/>
            <person name="Subhash Y."/>
            <person name="Sasikala C."/>
            <person name="Ramana C.V."/>
        </authorList>
    </citation>
    <scope>NUCLEOTIDE SEQUENCE [LARGE SCALE GENOMIC DNA]</scope>
    <source>
        <strain evidence="8 9">JC271</strain>
    </source>
</reference>
<keyword evidence="2" id="KW-0378">Hydrolase</keyword>
<dbReference type="AlphaFoldDB" id="A0A1B7XPU6"/>
<dbReference type="STRING" id="1560234.SP90_00375"/>
<dbReference type="PIRSF" id="PIRSF005496">
    <property type="entry name" value="ATP_hel_hrpB"/>
    <property type="match status" value="1"/>
</dbReference>